<dbReference type="OrthoDB" id="7692185at2759"/>
<dbReference type="Pfam" id="PF00929">
    <property type="entry name" value="RNase_T"/>
    <property type="match status" value="1"/>
</dbReference>
<dbReference type="Gene3D" id="3.30.420.10">
    <property type="entry name" value="Ribonuclease H-like superfamily/Ribonuclease H"/>
    <property type="match status" value="1"/>
</dbReference>
<dbReference type="InterPro" id="IPR013520">
    <property type="entry name" value="Ribonucl_H"/>
</dbReference>
<dbReference type="InterPro" id="IPR036397">
    <property type="entry name" value="RNaseH_sf"/>
</dbReference>
<dbReference type="SMART" id="SM00479">
    <property type="entry name" value="EXOIII"/>
    <property type="match status" value="1"/>
</dbReference>
<feature type="domain" description="Exonuclease" evidence="1">
    <location>
        <begin position="54"/>
        <end position="235"/>
    </location>
</feature>
<dbReference type="GO" id="GO:0008408">
    <property type="term" value="F:3'-5' exonuclease activity"/>
    <property type="evidence" value="ECO:0007669"/>
    <property type="project" value="TreeGrafter"/>
</dbReference>
<dbReference type="Proteomes" id="UP000504618">
    <property type="component" value="Unplaced"/>
</dbReference>
<dbReference type="PANTHER" id="PTHR30231">
    <property type="entry name" value="DNA POLYMERASE III SUBUNIT EPSILON"/>
    <property type="match status" value="1"/>
</dbReference>
<dbReference type="AlphaFoldDB" id="A0A6J1PCS7"/>
<proteinExistence type="predicted"/>
<dbReference type="Pfam" id="PF25244">
    <property type="entry name" value="PML_C"/>
    <property type="match status" value="1"/>
</dbReference>
<dbReference type="SUPFAM" id="SSF53098">
    <property type="entry name" value="Ribonuclease H-like"/>
    <property type="match status" value="1"/>
</dbReference>
<dbReference type="RefSeq" id="XP_024867268.1">
    <property type="nucleotide sequence ID" value="XM_025011500.1"/>
</dbReference>
<reference evidence="3" key="1">
    <citation type="submission" date="2025-08" db="UniProtKB">
        <authorList>
            <consortium name="RefSeq"/>
        </authorList>
    </citation>
    <scope>IDENTIFICATION</scope>
    <source>
        <tissue evidence="3">Whole body</tissue>
    </source>
</reference>
<evidence type="ECO:0000313" key="3">
    <source>
        <dbReference type="RefSeq" id="XP_024867268.1"/>
    </source>
</evidence>
<organism evidence="2 3">
    <name type="scientific">Temnothorax curvispinosus</name>
    <dbReference type="NCBI Taxonomy" id="300111"/>
    <lineage>
        <taxon>Eukaryota</taxon>
        <taxon>Metazoa</taxon>
        <taxon>Ecdysozoa</taxon>
        <taxon>Arthropoda</taxon>
        <taxon>Hexapoda</taxon>
        <taxon>Insecta</taxon>
        <taxon>Pterygota</taxon>
        <taxon>Neoptera</taxon>
        <taxon>Endopterygota</taxon>
        <taxon>Hymenoptera</taxon>
        <taxon>Apocrita</taxon>
        <taxon>Aculeata</taxon>
        <taxon>Formicoidea</taxon>
        <taxon>Formicidae</taxon>
        <taxon>Myrmicinae</taxon>
        <taxon>Temnothorax</taxon>
    </lineage>
</organism>
<dbReference type="CDD" id="cd06127">
    <property type="entry name" value="DEDDh"/>
    <property type="match status" value="1"/>
</dbReference>
<dbReference type="GeneID" id="112451699"/>
<dbReference type="GO" id="GO:0005829">
    <property type="term" value="C:cytosol"/>
    <property type="evidence" value="ECO:0007669"/>
    <property type="project" value="TreeGrafter"/>
</dbReference>
<evidence type="ECO:0000313" key="2">
    <source>
        <dbReference type="Proteomes" id="UP000504618"/>
    </source>
</evidence>
<dbReference type="PANTHER" id="PTHR30231:SF41">
    <property type="entry name" value="DNA POLYMERASE III SUBUNIT EPSILON"/>
    <property type="match status" value="1"/>
</dbReference>
<dbReference type="GO" id="GO:0003676">
    <property type="term" value="F:nucleic acid binding"/>
    <property type="evidence" value="ECO:0007669"/>
    <property type="project" value="InterPro"/>
</dbReference>
<dbReference type="InterPro" id="IPR057617">
    <property type="entry name" value="PML_C"/>
</dbReference>
<keyword evidence="2" id="KW-1185">Reference proteome</keyword>
<name>A0A6J1PCS7_9HYME</name>
<protein>
    <submittedName>
        <fullName evidence="3">Uncharacterized protein LOC112451699 isoform X1</fullName>
    </submittedName>
</protein>
<dbReference type="InterPro" id="IPR012337">
    <property type="entry name" value="RNaseH-like_sf"/>
</dbReference>
<sequence>MTEAMLPSIKTRQNILAQEGQVSRKESEQTEGIQYQSNCGENIQNTNLSPDNIKFVFFDLETSGFHKSADILQIAAKCEEYKFCAYATPTQPIMPKATEITGLKIVAGELFLDDERVQSSPLQKVLREFKEWLAVISKPCILVAHNATFDTGYLLRALINNSMIEDFKNLIVGFSDTLVPLKKLYPQRKGKGMFKLSTLAQDLLQIELTENFHEAAYDVEILEQIASTIPKENLIGNHKSFKESLDHETRLQKTAKLKRSLNIFKNVISNGMIKKIAEAGINRAKLQDIYEKSGREGIIQLLSAKQKDNKPRVTNQKRILENIVEFLDTNQSPAMV</sequence>
<dbReference type="GO" id="GO:0045004">
    <property type="term" value="P:DNA replication proofreading"/>
    <property type="evidence" value="ECO:0007669"/>
    <property type="project" value="TreeGrafter"/>
</dbReference>
<evidence type="ECO:0000259" key="1">
    <source>
        <dbReference type="SMART" id="SM00479"/>
    </source>
</evidence>
<accession>A0A6J1PCS7</accession>
<gene>
    <name evidence="3" type="primary">LOC112451699</name>
</gene>